<dbReference type="Pfam" id="PF09618">
    <property type="entry name" value="Cas_Csy4"/>
    <property type="match status" value="1"/>
</dbReference>
<evidence type="ECO:0000313" key="1">
    <source>
        <dbReference type="EMBL" id="APD89012.1"/>
    </source>
</evidence>
<dbReference type="InterPro" id="IPR013396">
    <property type="entry name" value="CRISPR-assoc_prot_Csy4"/>
</dbReference>
<organism evidence="1 2">
    <name type="scientific">Alteromonas mediterranea</name>
    <dbReference type="NCBI Taxonomy" id="314275"/>
    <lineage>
        <taxon>Bacteria</taxon>
        <taxon>Pseudomonadati</taxon>
        <taxon>Pseudomonadota</taxon>
        <taxon>Gammaproteobacteria</taxon>
        <taxon>Alteromonadales</taxon>
        <taxon>Alteromonadaceae</taxon>
        <taxon>Alteromonas/Salinimonas group</taxon>
        <taxon>Alteromonas</taxon>
    </lineage>
</organism>
<protein>
    <submittedName>
        <fullName evidence="1">Type I-F CRISPR-associated endoribonuclease Cas6/Csy4</fullName>
    </submittedName>
</protein>
<name>A0AAC9NR59_9ALTE</name>
<sequence>MNSYIDVVLKPDAELREAELSSKVFTKFHKGLVALKTDQIGISFPKVRVKLGLVYRLHGNVDKLKELQELNWLGPLIGYCNVSDICPIPEIVQHRNVREIRSNLSSSKLRRLVTRGSIDKQGEKRYKIKMLSNSFDNPYLDILSSSTGQVYRKFFYFGEVQAEPIVGPFDSYGLSKSATIPWF</sequence>
<dbReference type="GO" id="GO:0004519">
    <property type="term" value="F:endonuclease activity"/>
    <property type="evidence" value="ECO:0007669"/>
    <property type="project" value="InterPro"/>
</dbReference>
<dbReference type="Gene3D" id="3.30.70.2540">
    <property type="entry name" value="CRISPR-associated endoribonuclease Cas6/Csy4"/>
    <property type="match status" value="1"/>
</dbReference>
<dbReference type="EMBL" id="CP018024">
    <property type="protein sequence ID" value="APD89012.1"/>
    <property type="molecule type" value="Genomic_DNA"/>
</dbReference>
<dbReference type="NCBIfam" id="TIGR02563">
    <property type="entry name" value="cas_Csy4"/>
    <property type="match status" value="1"/>
</dbReference>
<dbReference type="RefSeq" id="WP_071958656.1">
    <property type="nucleotide sequence ID" value="NZ_CP018024.1"/>
</dbReference>
<gene>
    <name evidence="1" type="ORF">BM524_03830</name>
</gene>
<evidence type="ECO:0000313" key="2">
    <source>
        <dbReference type="Proteomes" id="UP000182101"/>
    </source>
</evidence>
<dbReference type="AlphaFoldDB" id="A0AAC9NR59"/>
<accession>A0AAC9NR59</accession>
<dbReference type="InterPro" id="IPR042564">
    <property type="entry name" value="CRISPR-Cas6/Csy4_sf"/>
</dbReference>
<dbReference type="CDD" id="cd09739">
    <property type="entry name" value="Cas6_I-F"/>
    <property type="match status" value="1"/>
</dbReference>
<dbReference type="GO" id="GO:0043571">
    <property type="term" value="P:maintenance of CRISPR repeat elements"/>
    <property type="evidence" value="ECO:0007669"/>
    <property type="project" value="InterPro"/>
</dbReference>
<reference evidence="1 2" key="1">
    <citation type="submission" date="2016-11" db="EMBL/GenBank/DDBJ databases">
        <title>Networking in microbes: conjugative elements and plasmids in the genus Alteromonas.</title>
        <authorList>
            <person name="Lopez-Perez M."/>
            <person name="Ramon-Marco N."/>
            <person name="Rodriguez-Valera F."/>
        </authorList>
    </citation>
    <scope>NUCLEOTIDE SEQUENCE [LARGE SCALE GENOMIC DNA]</scope>
    <source>
        <strain evidence="1 2">CP48</strain>
    </source>
</reference>
<dbReference type="Proteomes" id="UP000182101">
    <property type="component" value="Chromosome"/>
</dbReference>
<proteinExistence type="predicted"/>